<dbReference type="RefSeq" id="WP_048609358.1">
    <property type="nucleotide sequence ID" value="NZ_AP025476.1"/>
</dbReference>
<dbReference type="OrthoDB" id="5891311at2"/>
<dbReference type="EMBL" id="CCJX01000032">
    <property type="protein sequence ID" value="CDT00443.1"/>
    <property type="molecule type" value="Genomic_DNA"/>
</dbReference>
<reference evidence="2 3" key="1">
    <citation type="submission" date="2014-06" db="EMBL/GenBank/DDBJ databases">
        <authorList>
            <person name="Le Roux F."/>
        </authorList>
    </citation>
    <scope>NUCLEOTIDE SEQUENCE</scope>
    <source>
        <strain evidence="1 3">J5-4</strain>
        <strain evidence="2">J5-5</strain>
    </source>
</reference>
<name>A0A0T7CUY3_9VIBR</name>
<dbReference type="GeneID" id="89592901"/>
<comment type="caution">
    <text evidence="2">The sequence shown here is derived from an EMBL/GenBank/DDBJ whole genome shotgun (WGS) entry which is preliminary data.</text>
</comment>
<reference evidence="4" key="2">
    <citation type="submission" date="2014-06" db="EMBL/GenBank/DDBJ databases">
        <authorList>
            <person name="Le Roux Frederique"/>
        </authorList>
    </citation>
    <scope>NUCLEOTIDE SEQUENCE [LARGE SCALE GENOMIC DNA]</scope>
    <source>
        <strain evidence="4">J5-5</strain>
    </source>
</reference>
<gene>
    <name evidence="1" type="ORF">VCR4J5_1270154</name>
    <name evidence="2" type="ORF">VCR5J5_760010</name>
</gene>
<evidence type="ECO:0000313" key="1">
    <source>
        <dbReference type="EMBL" id="CDT00443.1"/>
    </source>
</evidence>
<proteinExistence type="predicted"/>
<evidence type="ECO:0000313" key="3">
    <source>
        <dbReference type="Proteomes" id="UP000049077"/>
    </source>
</evidence>
<evidence type="ECO:0000313" key="2">
    <source>
        <dbReference type="EMBL" id="CDT65426.1"/>
    </source>
</evidence>
<protein>
    <submittedName>
        <fullName evidence="2">Uncharacterized protein</fullName>
    </submittedName>
</protein>
<accession>A0A0T7CUY3</accession>
<organism evidence="2 4">
    <name type="scientific">Vibrio crassostreae</name>
    <dbReference type="NCBI Taxonomy" id="246167"/>
    <lineage>
        <taxon>Bacteria</taxon>
        <taxon>Pseudomonadati</taxon>
        <taxon>Pseudomonadota</taxon>
        <taxon>Gammaproteobacteria</taxon>
        <taxon>Vibrionales</taxon>
        <taxon>Vibrionaceae</taxon>
        <taxon>Vibrio</taxon>
    </lineage>
</organism>
<dbReference type="Proteomes" id="UP000049077">
    <property type="component" value="Unassembled WGS sequence"/>
</dbReference>
<dbReference type="Proteomes" id="UP000049495">
    <property type="component" value="Unassembled WGS sequence"/>
</dbReference>
<keyword evidence="3" id="KW-1185">Reference proteome</keyword>
<evidence type="ECO:0000313" key="4">
    <source>
        <dbReference type="Proteomes" id="UP000049495"/>
    </source>
</evidence>
<dbReference type="AlphaFoldDB" id="A0A0T7CUY3"/>
<sequence length="77" mass="8809">MQHDNNMYAYVYAGNDGTENTLIATIDNQEKPLISSCVDEIKRMSCLAIDLAAKHDLKVKLVKYQREQEIDFGLFVK</sequence>
<dbReference type="EMBL" id="CCJV01000140">
    <property type="protein sequence ID" value="CDT65426.1"/>
    <property type="molecule type" value="Genomic_DNA"/>
</dbReference>